<evidence type="ECO:0000313" key="2">
    <source>
        <dbReference type="EMBL" id="KHS48836.1"/>
    </source>
</evidence>
<dbReference type="Proteomes" id="UP000031338">
    <property type="component" value="Unassembled WGS sequence"/>
</dbReference>
<reference evidence="2 3" key="1">
    <citation type="submission" date="2014-10" db="EMBL/GenBank/DDBJ databases">
        <title>Draft genome sequence of Novosphingobium subterraneum DSM 12447.</title>
        <authorList>
            <person name="Gan H.M."/>
            <person name="Gan H.Y."/>
            <person name="Savka M.A."/>
        </authorList>
    </citation>
    <scope>NUCLEOTIDE SEQUENCE [LARGE SCALE GENOMIC DNA]</scope>
    <source>
        <strain evidence="2 3">DSM 12447</strain>
    </source>
</reference>
<dbReference type="RefSeq" id="WP_039331828.1">
    <property type="nucleotide sequence ID" value="NZ_JRVC01000003.1"/>
</dbReference>
<feature type="signal peptide" evidence="1">
    <location>
        <begin position="1"/>
        <end position="21"/>
    </location>
</feature>
<evidence type="ECO:0000313" key="3">
    <source>
        <dbReference type="Proteomes" id="UP000031338"/>
    </source>
</evidence>
<keyword evidence="3" id="KW-1185">Reference proteome</keyword>
<feature type="chain" id="PRO_5002127548" evidence="1">
    <location>
        <begin position="22"/>
        <end position="292"/>
    </location>
</feature>
<sequence length="292" mass="32498">MILRKLLQIAAFIALPTWACAEDRQATFVKDMVRLVGKAHPSGEVKPSGDDWQELRIDFPGEDSDRIVNIGRIWTFCQSAEKADCKVAKEEFARKTALLPPEGKISDLRVTVRDKVYYDYVKSPPSRGDVSGAKVIDALARQIGEDLYEFLVLDSPDTIALAGREALQKLSLSEEEAWRIAERQTAERLPPLPTVAQLRENAVAFEEYEYLGSLLVQRDGFAALAEELGPDLFVTAVSDGFVFVGLMPDGEGLQRFSKTVAEDCAAQQRCISPNIYRFRDGQWRIATGSIVP</sequence>
<evidence type="ECO:0000256" key="1">
    <source>
        <dbReference type="SAM" id="SignalP"/>
    </source>
</evidence>
<organism evidence="2 3">
    <name type="scientific">Novosphingobium subterraneum</name>
    <dbReference type="NCBI Taxonomy" id="48936"/>
    <lineage>
        <taxon>Bacteria</taxon>
        <taxon>Pseudomonadati</taxon>
        <taxon>Pseudomonadota</taxon>
        <taxon>Alphaproteobacteria</taxon>
        <taxon>Sphingomonadales</taxon>
        <taxon>Sphingomonadaceae</taxon>
        <taxon>Novosphingobium</taxon>
    </lineage>
</organism>
<keyword evidence="1" id="KW-0732">Signal</keyword>
<accession>A0A0B9AHQ0</accession>
<proteinExistence type="predicted"/>
<comment type="caution">
    <text evidence="2">The sequence shown here is derived from an EMBL/GenBank/DDBJ whole genome shotgun (WGS) entry which is preliminary data.</text>
</comment>
<dbReference type="PATRIC" id="fig|48936.3.peg.933"/>
<protein>
    <submittedName>
        <fullName evidence="2">Uncharacterized protein</fullName>
    </submittedName>
</protein>
<dbReference type="EMBL" id="JRVC01000003">
    <property type="protein sequence ID" value="KHS48836.1"/>
    <property type="molecule type" value="Genomic_DNA"/>
</dbReference>
<gene>
    <name evidence="2" type="ORF">NJ75_00920</name>
</gene>
<dbReference type="AlphaFoldDB" id="A0A0B9AHQ0"/>
<name>A0A0B9AHQ0_9SPHN</name>